<dbReference type="InterPro" id="IPR006669">
    <property type="entry name" value="MgtE_transporter"/>
</dbReference>
<keyword evidence="9" id="KW-1003">Cell membrane</keyword>
<feature type="domain" description="CBS" evidence="10">
    <location>
        <begin position="123"/>
        <end position="185"/>
    </location>
</feature>
<dbReference type="Pfam" id="PF03448">
    <property type="entry name" value="MgtE_N"/>
    <property type="match status" value="1"/>
</dbReference>
<dbReference type="Gene3D" id="1.25.60.10">
    <property type="entry name" value="MgtE N-terminal domain-like"/>
    <property type="match status" value="1"/>
</dbReference>
<dbReference type="InterPro" id="IPR036739">
    <property type="entry name" value="SLC41_membr_dom_sf"/>
</dbReference>
<feature type="domain" description="CBS" evidence="10">
    <location>
        <begin position="186"/>
        <end position="244"/>
    </location>
</feature>
<evidence type="ECO:0000313" key="12">
    <source>
        <dbReference type="Proteomes" id="UP000241829"/>
    </source>
</evidence>
<dbReference type="GO" id="GO:0005886">
    <property type="term" value="C:plasma membrane"/>
    <property type="evidence" value="ECO:0007669"/>
    <property type="project" value="UniProtKB-SubCell"/>
</dbReference>
<dbReference type="InterPro" id="IPR000644">
    <property type="entry name" value="CBS_dom"/>
</dbReference>
<keyword evidence="12" id="KW-1185">Reference proteome</keyword>
<protein>
    <recommendedName>
        <fullName evidence="9">Magnesium transporter MgtE</fullName>
    </recommendedName>
</protein>
<dbReference type="PANTHER" id="PTHR43773">
    <property type="entry name" value="MAGNESIUM TRANSPORTER MGTE"/>
    <property type="match status" value="1"/>
</dbReference>
<name>A0A2P1NMX2_9BURK</name>
<organism evidence="11 12">
    <name type="scientific">Pulveribacter suum</name>
    <dbReference type="NCBI Taxonomy" id="2116657"/>
    <lineage>
        <taxon>Bacteria</taxon>
        <taxon>Pseudomonadati</taxon>
        <taxon>Pseudomonadota</taxon>
        <taxon>Betaproteobacteria</taxon>
        <taxon>Burkholderiales</taxon>
        <taxon>Comamonadaceae</taxon>
        <taxon>Pulveribacter</taxon>
    </lineage>
</organism>
<dbReference type="OrthoDB" id="9790355at2"/>
<dbReference type="Pfam" id="PF01769">
    <property type="entry name" value="MgtE"/>
    <property type="match status" value="1"/>
</dbReference>
<accession>A0A2P1NMX2</accession>
<evidence type="ECO:0000256" key="9">
    <source>
        <dbReference type="RuleBase" id="RU362011"/>
    </source>
</evidence>
<reference evidence="12" key="1">
    <citation type="submission" date="2018-03" db="EMBL/GenBank/DDBJ databases">
        <title>Genome sequencing of Melaminivora sp. strain SC2-7.</title>
        <authorList>
            <person name="Kim S.-J."/>
            <person name="Heo J."/>
            <person name="Ahn J.-H."/>
            <person name="Kwon S.-W."/>
        </authorList>
    </citation>
    <scope>NUCLEOTIDE SEQUENCE [LARGE SCALE GENOMIC DNA]</scope>
    <source>
        <strain evidence="12">SC2-7</strain>
    </source>
</reference>
<dbReference type="KEGG" id="melm:C7H73_12440"/>
<evidence type="ECO:0000259" key="10">
    <source>
        <dbReference type="PROSITE" id="PS51371"/>
    </source>
</evidence>
<dbReference type="Proteomes" id="UP000241829">
    <property type="component" value="Chromosome"/>
</dbReference>
<dbReference type="InterPro" id="IPR006668">
    <property type="entry name" value="Mg_transptr_MgtE_intracell_dom"/>
</dbReference>
<keyword evidence="8" id="KW-0129">CBS domain</keyword>
<dbReference type="Gene3D" id="1.10.357.20">
    <property type="entry name" value="SLC41 divalent cation transporters, integral membrane domain"/>
    <property type="match status" value="1"/>
</dbReference>
<gene>
    <name evidence="11" type="primary">mgtE</name>
    <name evidence="11" type="ORF">C7H73_12440</name>
</gene>
<dbReference type="NCBIfam" id="TIGR00400">
    <property type="entry name" value="mgtE"/>
    <property type="match status" value="1"/>
</dbReference>
<dbReference type="SUPFAM" id="SSF158791">
    <property type="entry name" value="MgtE N-terminal domain-like"/>
    <property type="match status" value="1"/>
</dbReference>
<dbReference type="CDD" id="cd04606">
    <property type="entry name" value="CBS_pair_Mg_transporter"/>
    <property type="match status" value="1"/>
</dbReference>
<evidence type="ECO:0000313" key="11">
    <source>
        <dbReference type="EMBL" id="AVP58395.1"/>
    </source>
</evidence>
<comment type="similarity">
    <text evidence="2 9">Belongs to the SLC41A transporter family.</text>
</comment>
<keyword evidence="9" id="KW-0479">Metal-binding</keyword>
<dbReference type="SUPFAM" id="SSF54631">
    <property type="entry name" value="CBS-domain pair"/>
    <property type="match status" value="1"/>
</dbReference>
<sequence length="448" mass="48665">MTLPAPSDPACTPVFLHVADAVVHLNALPRDAAVAQARQLDRAMLIKVLQSAELRRSVPLVSAIVQDGAADVLEGMDDDRLADRLARLPAHERTAALRLLQPATRASVQRLMDYPEGTAGRIMTTRFVQVPPDWSVAQALSYLRQPGHRHGTVYSIYVADADGRLRFVLSLRELVSADPAQPLAALWSGAAPITTHALADREDVTRLIRLYDFLALPVVDEEQRVIGIVTVDDVIDTLMEEAQEDMNRFGGAEHMGAPYLEVGFFAMLRKRGGWLAILFLGEMLTASAMQHYEMALEKAVVLAMFIPLIMSSGGNSGSQATSLLIRGLALGEVRLRDWWRVLVRELPTSVVLGAGLGAIGFARILLWQHLGLYDYGEHHLLIAFTIWASLVGIVCFGSTIGSMLPFVLQRIGLDPASASAPLVATLVDVLGLVIYFSVAALLLSGTLL</sequence>
<dbReference type="SUPFAM" id="SSF161093">
    <property type="entry name" value="MgtE membrane domain-like"/>
    <property type="match status" value="1"/>
</dbReference>
<comment type="subcellular location">
    <subcellularLocation>
        <location evidence="9">Cell membrane</location>
        <topology evidence="9">Multi-pass membrane protein</topology>
    </subcellularLocation>
    <subcellularLocation>
        <location evidence="1">Membrane</location>
        <topology evidence="1">Multi-pass membrane protein</topology>
    </subcellularLocation>
</comment>
<keyword evidence="7 9" id="KW-0472">Membrane</keyword>
<dbReference type="EMBL" id="CP027792">
    <property type="protein sequence ID" value="AVP58395.1"/>
    <property type="molecule type" value="Genomic_DNA"/>
</dbReference>
<evidence type="ECO:0000256" key="3">
    <source>
        <dbReference type="ARBA" id="ARBA00022448"/>
    </source>
</evidence>
<keyword evidence="4 9" id="KW-0812">Transmembrane</keyword>
<dbReference type="Gene3D" id="3.10.580.10">
    <property type="entry name" value="CBS-domain"/>
    <property type="match status" value="1"/>
</dbReference>
<dbReference type="InterPro" id="IPR038076">
    <property type="entry name" value="MgtE_N_sf"/>
</dbReference>
<dbReference type="GO" id="GO:0015095">
    <property type="term" value="F:magnesium ion transmembrane transporter activity"/>
    <property type="evidence" value="ECO:0007669"/>
    <property type="project" value="UniProtKB-UniRule"/>
</dbReference>
<dbReference type="SMART" id="SM00924">
    <property type="entry name" value="MgtE_N"/>
    <property type="match status" value="1"/>
</dbReference>
<keyword evidence="5 9" id="KW-0460">Magnesium</keyword>
<comment type="caution">
    <text evidence="9">Lacks conserved residue(s) required for the propagation of feature annotation.</text>
</comment>
<dbReference type="Pfam" id="PF00571">
    <property type="entry name" value="CBS"/>
    <property type="match status" value="2"/>
</dbReference>
<dbReference type="SMART" id="SM00116">
    <property type="entry name" value="CBS"/>
    <property type="match status" value="2"/>
</dbReference>
<comment type="function">
    <text evidence="9">Acts as a magnesium transporter.</text>
</comment>
<dbReference type="InterPro" id="IPR006667">
    <property type="entry name" value="SLC41_membr_dom"/>
</dbReference>
<evidence type="ECO:0000256" key="8">
    <source>
        <dbReference type="PROSITE-ProRule" id="PRU00703"/>
    </source>
</evidence>
<evidence type="ECO:0000256" key="4">
    <source>
        <dbReference type="ARBA" id="ARBA00022692"/>
    </source>
</evidence>
<comment type="subunit">
    <text evidence="9">Homodimer.</text>
</comment>
<dbReference type="AlphaFoldDB" id="A0A2P1NMX2"/>
<evidence type="ECO:0000256" key="1">
    <source>
        <dbReference type="ARBA" id="ARBA00004141"/>
    </source>
</evidence>
<feature type="transmembrane region" description="Helical" evidence="9">
    <location>
        <begin position="386"/>
        <end position="408"/>
    </location>
</feature>
<proteinExistence type="inferred from homology"/>
<dbReference type="InterPro" id="IPR046342">
    <property type="entry name" value="CBS_dom_sf"/>
</dbReference>
<keyword evidence="6 9" id="KW-1133">Transmembrane helix</keyword>
<evidence type="ECO:0000256" key="5">
    <source>
        <dbReference type="ARBA" id="ARBA00022842"/>
    </source>
</evidence>
<evidence type="ECO:0000256" key="7">
    <source>
        <dbReference type="ARBA" id="ARBA00023136"/>
    </source>
</evidence>
<dbReference type="PANTHER" id="PTHR43773:SF1">
    <property type="entry name" value="MAGNESIUM TRANSPORTER MGTE"/>
    <property type="match status" value="1"/>
</dbReference>
<dbReference type="PROSITE" id="PS51371">
    <property type="entry name" value="CBS"/>
    <property type="match status" value="2"/>
</dbReference>
<evidence type="ECO:0000256" key="2">
    <source>
        <dbReference type="ARBA" id="ARBA00009749"/>
    </source>
</evidence>
<keyword evidence="3 9" id="KW-0813">Transport</keyword>
<feature type="transmembrane region" description="Helical" evidence="9">
    <location>
        <begin position="420"/>
        <end position="443"/>
    </location>
</feature>
<evidence type="ECO:0000256" key="6">
    <source>
        <dbReference type="ARBA" id="ARBA00022989"/>
    </source>
</evidence>
<dbReference type="GO" id="GO:0046872">
    <property type="term" value="F:metal ion binding"/>
    <property type="evidence" value="ECO:0007669"/>
    <property type="project" value="UniProtKB-KW"/>
</dbReference>
<feature type="transmembrane region" description="Helical" evidence="9">
    <location>
        <begin position="346"/>
        <end position="366"/>
    </location>
</feature>